<name>A0A1N7GIB1_9ACTN</name>
<dbReference type="RefSeq" id="WP_143734637.1">
    <property type="nucleotide sequence ID" value="NZ_FTNI01000029.1"/>
</dbReference>
<organism evidence="2 3">
    <name type="scientific">Microbispora rosea</name>
    <dbReference type="NCBI Taxonomy" id="58117"/>
    <lineage>
        <taxon>Bacteria</taxon>
        <taxon>Bacillati</taxon>
        <taxon>Actinomycetota</taxon>
        <taxon>Actinomycetes</taxon>
        <taxon>Streptosporangiales</taxon>
        <taxon>Streptosporangiaceae</taxon>
        <taxon>Microbispora</taxon>
    </lineage>
</organism>
<feature type="region of interest" description="Disordered" evidence="1">
    <location>
        <begin position="96"/>
        <end position="122"/>
    </location>
</feature>
<gene>
    <name evidence="2" type="ORF">SAMN05421833_12956</name>
</gene>
<feature type="region of interest" description="Disordered" evidence="1">
    <location>
        <begin position="239"/>
        <end position="263"/>
    </location>
</feature>
<reference evidence="3" key="1">
    <citation type="submission" date="2017-01" db="EMBL/GenBank/DDBJ databases">
        <authorList>
            <person name="Varghese N."/>
            <person name="Submissions S."/>
        </authorList>
    </citation>
    <scope>NUCLEOTIDE SEQUENCE [LARGE SCALE GENOMIC DNA]</scope>
    <source>
        <strain evidence="3">ATCC 12950</strain>
    </source>
</reference>
<dbReference type="AlphaFoldDB" id="A0A1N7GIB1"/>
<evidence type="ECO:0000256" key="1">
    <source>
        <dbReference type="SAM" id="MobiDB-lite"/>
    </source>
</evidence>
<keyword evidence="3" id="KW-1185">Reference proteome</keyword>
<sequence length="263" mass="28694">MPDTAQQLDVPAGSCRGSCNPRAARALLAHHQALVEHADAVDAWYAAGGHGDPPAEPETPRVRFWPDSPLFCGRCAANARRTLLDLDVLASQFPATADGHRGRGAGGGEGRVSGTRTRPSVSPVTDVLDKMLGDLFDIEDEWRALRGYPGRESRGGRGAHPRSRTIGWLAERLEDVLAHEDMAGLPRKLSNWDRVLRHLAKDDRASTSSPVRCACGERAVGWDDEVHYYRCRSCGTQLNQDEHDRQAREEADAMEAAGTGQRA</sequence>
<dbReference type="Proteomes" id="UP000186096">
    <property type="component" value="Unassembled WGS sequence"/>
</dbReference>
<proteinExistence type="predicted"/>
<accession>A0A1N7GIB1</accession>
<evidence type="ECO:0000313" key="2">
    <source>
        <dbReference type="EMBL" id="SIS12335.1"/>
    </source>
</evidence>
<feature type="compositionally biased region" description="Basic and acidic residues" evidence="1">
    <location>
        <begin position="240"/>
        <end position="251"/>
    </location>
</feature>
<protein>
    <submittedName>
        <fullName evidence="2">Uncharacterized protein</fullName>
    </submittedName>
</protein>
<dbReference type="EMBL" id="FTNI01000029">
    <property type="protein sequence ID" value="SIS12335.1"/>
    <property type="molecule type" value="Genomic_DNA"/>
</dbReference>
<evidence type="ECO:0000313" key="3">
    <source>
        <dbReference type="Proteomes" id="UP000186096"/>
    </source>
</evidence>
<dbReference type="OrthoDB" id="3469958at2"/>